<evidence type="ECO:0000313" key="3">
    <source>
        <dbReference type="EMBL" id="RXG87979.1"/>
    </source>
</evidence>
<dbReference type="InterPro" id="IPR013762">
    <property type="entry name" value="Integrase-like_cat_sf"/>
</dbReference>
<dbReference type="Proteomes" id="UP000290174">
    <property type="component" value="Unassembled WGS sequence"/>
</dbReference>
<dbReference type="EMBL" id="RKMK01000038">
    <property type="protein sequence ID" value="RXG87979.1"/>
    <property type="molecule type" value="Genomic_DNA"/>
</dbReference>
<keyword evidence="1" id="KW-0233">DNA recombination</keyword>
<dbReference type="GO" id="GO:0006310">
    <property type="term" value="P:DNA recombination"/>
    <property type="evidence" value="ECO:0007669"/>
    <property type="project" value="UniProtKB-KW"/>
</dbReference>
<evidence type="ECO:0000313" key="4">
    <source>
        <dbReference type="Proteomes" id="UP000290174"/>
    </source>
</evidence>
<name>A0A4Q0QEU6_9BRAD</name>
<evidence type="ECO:0008006" key="5">
    <source>
        <dbReference type="Google" id="ProtNLM"/>
    </source>
</evidence>
<dbReference type="GO" id="GO:0015074">
    <property type="term" value="P:DNA integration"/>
    <property type="evidence" value="ECO:0007669"/>
    <property type="project" value="InterPro"/>
</dbReference>
<reference evidence="3 4" key="1">
    <citation type="submission" date="2018-11" db="EMBL/GenBank/DDBJ databases">
        <title>Bradyrhizobium sp. nov., isolated from effective nodules of peanut in China.</title>
        <authorList>
            <person name="Li Y."/>
        </authorList>
    </citation>
    <scope>NUCLEOTIDE SEQUENCE [LARGE SCALE GENOMIC DNA]</scope>
    <source>
        <strain evidence="3 4">CCBAU 51770</strain>
    </source>
</reference>
<comment type="caution">
    <text evidence="3">The sequence shown here is derived from an EMBL/GenBank/DDBJ whole genome shotgun (WGS) entry which is preliminary data.</text>
</comment>
<dbReference type="InterPro" id="IPR011010">
    <property type="entry name" value="DNA_brk_join_enz"/>
</dbReference>
<gene>
    <name evidence="3" type="ORF">EAS61_30110</name>
</gene>
<accession>A0A4Q0QEU6</accession>
<dbReference type="AlphaFoldDB" id="A0A4Q0QEU6"/>
<dbReference type="GO" id="GO:0003677">
    <property type="term" value="F:DNA binding"/>
    <property type="evidence" value="ECO:0007669"/>
    <property type="project" value="InterPro"/>
</dbReference>
<proteinExistence type="predicted"/>
<feature type="region of interest" description="Disordered" evidence="2">
    <location>
        <begin position="328"/>
        <end position="355"/>
    </location>
</feature>
<feature type="compositionally biased region" description="Basic residues" evidence="2">
    <location>
        <begin position="328"/>
        <end position="339"/>
    </location>
</feature>
<protein>
    <recommendedName>
        <fullName evidence="5">Tyr recombinase domain-containing protein</fullName>
    </recommendedName>
</protein>
<organism evidence="3 4">
    <name type="scientific">Bradyrhizobium zhanjiangense</name>
    <dbReference type="NCBI Taxonomy" id="1325107"/>
    <lineage>
        <taxon>Bacteria</taxon>
        <taxon>Pseudomonadati</taxon>
        <taxon>Pseudomonadota</taxon>
        <taxon>Alphaproteobacteria</taxon>
        <taxon>Hyphomicrobiales</taxon>
        <taxon>Nitrobacteraceae</taxon>
        <taxon>Bradyrhizobium</taxon>
    </lineage>
</organism>
<evidence type="ECO:0000256" key="2">
    <source>
        <dbReference type="SAM" id="MobiDB-lite"/>
    </source>
</evidence>
<dbReference type="SUPFAM" id="SSF56349">
    <property type="entry name" value="DNA breaking-rejoining enzymes"/>
    <property type="match status" value="1"/>
</dbReference>
<evidence type="ECO:0000256" key="1">
    <source>
        <dbReference type="ARBA" id="ARBA00023172"/>
    </source>
</evidence>
<sequence length="355" mass="40876">MVPSLPALGSFDWLVTVFKSHQKWKEIDHKTQRLYQQGLDLFSNYTLKDGTRAGSKQLSDFTKGFVDVVYAKLLVVECQDLSGNTIRRERRRFANAAMAACRRAWFVGQRARESEVPAVNPFSRMGLRTRSPGQPVRQMPTATWEELVAFRSEAKRQGYHSLATAALLAWEWLQREEHVFGAFDISHYRPSERPNSVKIVHPKNGEEAWWPLFDETGEPLFPELMAELDIIKDASVPGLVFRRDHEHRRSRVQLPWITERRDLRYLRRVVKKIILAAGLRNELSFTSFRHGGFTEGADSDLSDAELRAAARHRSTRQLPTYAKRTRKQLIAGSKKRREERKRAALIARVSTGPPD</sequence>
<dbReference type="Gene3D" id="1.10.443.10">
    <property type="entry name" value="Intergrase catalytic core"/>
    <property type="match status" value="1"/>
</dbReference>